<organism evidence="4">
    <name type="scientific">Thrips palmi</name>
    <name type="common">Melon thrips</name>
    <dbReference type="NCBI Taxonomy" id="161013"/>
    <lineage>
        <taxon>Eukaryota</taxon>
        <taxon>Metazoa</taxon>
        <taxon>Ecdysozoa</taxon>
        <taxon>Arthropoda</taxon>
        <taxon>Hexapoda</taxon>
        <taxon>Insecta</taxon>
        <taxon>Pterygota</taxon>
        <taxon>Neoptera</taxon>
        <taxon>Paraneoptera</taxon>
        <taxon>Thysanoptera</taxon>
        <taxon>Terebrantia</taxon>
        <taxon>Thripoidea</taxon>
        <taxon>Thripidae</taxon>
        <taxon>Thrips</taxon>
    </lineage>
</organism>
<evidence type="ECO:0000313" key="4">
    <source>
        <dbReference type="RefSeq" id="XP_034251459.1"/>
    </source>
</evidence>
<dbReference type="Proteomes" id="UP000515158">
    <property type="component" value="Unplaced"/>
</dbReference>
<dbReference type="GeneID" id="117651511"/>
<dbReference type="PANTHER" id="PTHR15989">
    <property type="entry name" value="VEZATIN"/>
    <property type="match status" value="1"/>
</dbReference>
<evidence type="ECO:0000313" key="1">
    <source>
        <dbReference type="Proteomes" id="UP000515158"/>
    </source>
</evidence>
<sequence length="652" mass="74382">MDNDEEVILKGSALYDYLHETGFKNFESYELNHNKSRWFLTGPGNYECLQVTRPAPQWSLDHLDSILNCGLLLEDHRHFIECYYPLETKKNSSIVKKIVLGGVQFFCLAGGLWKIASAPTSKPFIFASCATASLFAFVYVKEALRRHSILEGISKLKHTLDGLEKVYVQFRRMLLLVHQNEFITQNISLRQREMAELKKKLSAHLNDSIHKLFGFLSDVNTVPLSVDVDVTLQSLVPEEIYQDDTYSLDSLKRMFNGFILLQSEFLRRLALCYCPDIWSSTTPKAIFAFSKKKLPEILKWSGNIEEALIREQRFFRAVMESKEKQSQLKLPKTNWDFADLYVLIRSASINFQSLLIQIQGLQDILENEACDQGKENEELLNTIALILSEIMKDISSGQSCIDASFVQTHKMMSANQPAVKLCELESVPRLAANPEEQKSAIVNPSVEDEVFELIVPLEGKDESDEDNFEEISAEFRIKRREGETSKRVLQELKTVLVKKAEEWKEREKRAMAAKGMTYTAPDQVKVEPEVQKVTEEVDFPTSDESLDFLPINCDNVWPLPRLKATVRSHRIRERKTSHSEASKHHFETVEPIPLAPVNMGEQEPGAQSEVPRMGFGASLLAEAMAKSRAMRLRNSRKEDIFVVSDEENSSGE</sequence>
<name>A0A6P9A2E8_THRPL</name>
<evidence type="ECO:0000313" key="3">
    <source>
        <dbReference type="RefSeq" id="XP_034251458.1"/>
    </source>
</evidence>
<dbReference type="InterPro" id="IPR026858">
    <property type="entry name" value="Vezatin"/>
</dbReference>
<dbReference type="GO" id="GO:0098609">
    <property type="term" value="P:cell-cell adhesion"/>
    <property type="evidence" value="ECO:0007669"/>
    <property type="project" value="InterPro"/>
</dbReference>
<dbReference type="PANTHER" id="PTHR15989:SF5">
    <property type="entry name" value="VEZATIN"/>
    <property type="match status" value="1"/>
</dbReference>
<keyword evidence="1" id="KW-1185">Reference proteome</keyword>
<proteinExistence type="predicted"/>
<gene>
    <name evidence="2 3 4" type="primary">LOC117651511</name>
</gene>
<reference evidence="2 3" key="1">
    <citation type="submission" date="2025-04" db="UniProtKB">
        <authorList>
            <consortium name="RefSeq"/>
        </authorList>
    </citation>
    <scope>IDENTIFICATION</scope>
    <source>
        <tissue evidence="2 3">Total insect</tissue>
    </source>
</reference>
<dbReference type="RefSeq" id="XP_034251459.1">
    <property type="nucleotide sequence ID" value="XM_034395568.1"/>
</dbReference>
<dbReference type="AlphaFoldDB" id="A0A6P9A2E8"/>
<dbReference type="OrthoDB" id="21151at2759"/>
<protein>
    <submittedName>
        <fullName evidence="2 3">Vezatin-like</fullName>
    </submittedName>
</protein>
<evidence type="ECO:0000313" key="2">
    <source>
        <dbReference type="RefSeq" id="XP_034251456.1"/>
    </source>
</evidence>
<accession>A0A6P9A2E8</accession>
<dbReference type="RefSeq" id="XP_034251458.1">
    <property type="nucleotide sequence ID" value="XM_034395567.1"/>
</dbReference>
<dbReference type="KEGG" id="tpal:117651511"/>
<dbReference type="RefSeq" id="XP_034251456.1">
    <property type="nucleotide sequence ID" value="XM_034395565.1"/>
</dbReference>
<dbReference type="GO" id="GO:0005886">
    <property type="term" value="C:plasma membrane"/>
    <property type="evidence" value="ECO:0007669"/>
    <property type="project" value="TreeGrafter"/>
</dbReference>